<dbReference type="AlphaFoldDB" id="X8CSA7"/>
<keyword evidence="1" id="KW-1133">Transmembrane helix</keyword>
<evidence type="ECO:0000313" key="3">
    <source>
        <dbReference type="Proteomes" id="UP000020825"/>
    </source>
</evidence>
<dbReference type="EMBL" id="JAOG01000001">
    <property type="protein sequence ID" value="EUA58939.1"/>
    <property type="molecule type" value="Genomic_DNA"/>
</dbReference>
<proteinExistence type="predicted"/>
<dbReference type="PATRIC" id="fig|1299331.3.peg.2024"/>
<keyword evidence="1" id="KW-0472">Membrane</keyword>
<evidence type="ECO:0000313" key="2">
    <source>
        <dbReference type="EMBL" id="EUA58939.1"/>
    </source>
</evidence>
<accession>X8CSA7</accession>
<feature type="transmembrane region" description="Helical" evidence="1">
    <location>
        <begin position="21"/>
        <end position="39"/>
    </location>
</feature>
<name>X8CSA7_MYCIT</name>
<evidence type="ECO:0000256" key="1">
    <source>
        <dbReference type="SAM" id="Phobius"/>
    </source>
</evidence>
<gene>
    <name evidence="2" type="ORF">I550_2084</name>
</gene>
<protein>
    <submittedName>
        <fullName evidence="2">Uncharacterized protein</fullName>
    </submittedName>
</protein>
<comment type="caution">
    <text evidence="2">The sequence shown here is derived from an EMBL/GenBank/DDBJ whole genome shotgun (WGS) entry which is preliminary data.</text>
</comment>
<dbReference type="Proteomes" id="UP000020825">
    <property type="component" value="Unassembled WGS sequence"/>
</dbReference>
<sequence length="61" mass="6724">MRAPSRTSSRRLRLAACGRRRAAGLLGYRAFAMMLGLWAPAGSSLDPRGAISIVHESRRRQ</sequence>
<organism evidence="2 3">
    <name type="scientific">Mycobacterium intracellulare 1956</name>
    <dbReference type="NCBI Taxonomy" id="1299331"/>
    <lineage>
        <taxon>Bacteria</taxon>
        <taxon>Bacillati</taxon>
        <taxon>Actinomycetota</taxon>
        <taxon>Actinomycetes</taxon>
        <taxon>Mycobacteriales</taxon>
        <taxon>Mycobacteriaceae</taxon>
        <taxon>Mycobacterium</taxon>
        <taxon>Mycobacterium avium complex (MAC)</taxon>
    </lineage>
</organism>
<keyword evidence="1" id="KW-0812">Transmembrane</keyword>
<reference evidence="2 3" key="1">
    <citation type="submission" date="2013-12" db="EMBL/GenBank/DDBJ databases">
        <authorList>
            <person name="Zelazny A."/>
            <person name="Olivier K."/>
            <person name="Holland S."/>
            <person name="Lenaerts A."/>
            <person name="Ordway D."/>
            <person name="DeGroote M.A."/>
            <person name="Parker T."/>
            <person name="Sizemore C."/>
            <person name="Tallon L.J."/>
            <person name="Sadzewicz L.K."/>
            <person name="Sengamalay N."/>
            <person name="Fraser C.M."/>
            <person name="Hine E."/>
            <person name="Shefchek K.A."/>
            <person name="Das S.P."/>
            <person name="Tettelin H."/>
        </authorList>
    </citation>
    <scope>NUCLEOTIDE SEQUENCE [LARGE SCALE GENOMIC DNA]</scope>
    <source>
        <strain evidence="2 3">1956</strain>
    </source>
</reference>